<evidence type="ECO:0000256" key="1">
    <source>
        <dbReference type="ARBA" id="ARBA00010613"/>
    </source>
</evidence>
<dbReference type="Proteomes" id="UP001500795">
    <property type="component" value="Unassembled WGS sequence"/>
</dbReference>
<dbReference type="InterPro" id="IPR001110">
    <property type="entry name" value="UPF0012_CS"/>
</dbReference>
<dbReference type="PROSITE" id="PS01227">
    <property type="entry name" value="UPF0012"/>
    <property type="match status" value="1"/>
</dbReference>
<evidence type="ECO:0000259" key="3">
    <source>
        <dbReference type="PROSITE" id="PS50263"/>
    </source>
</evidence>
<accession>A0ABP6VDW3</accession>
<dbReference type="CDD" id="cd07197">
    <property type="entry name" value="nitrilase"/>
    <property type="match status" value="1"/>
</dbReference>
<dbReference type="Gene3D" id="3.60.110.10">
    <property type="entry name" value="Carbon-nitrogen hydrolase"/>
    <property type="match status" value="1"/>
</dbReference>
<feature type="domain" description="CN hydrolase" evidence="3">
    <location>
        <begin position="5"/>
        <end position="266"/>
    </location>
</feature>
<dbReference type="GO" id="GO:0016787">
    <property type="term" value="F:hydrolase activity"/>
    <property type="evidence" value="ECO:0007669"/>
    <property type="project" value="UniProtKB-KW"/>
</dbReference>
<comment type="caution">
    <text evidence="4">The sequence shown here is derived from an EMBL/GenBank/DDBJ whole genome shotgun (WGS) entry which is preliminary data.</text>
</comment>
<dbReference type="InterPro" id="IPR050345">
    <property type="entry name" value="Aliph_Amidase/BUP"/>
</dbReference>
<dbReference type="InterPro" id="IPR003010">
    <property type="entry name" value="C-N_Hydrolase"/>
</dbReference>
<evidence type="ECO:0000313" key="5">
    <source>
        <dbReference type="Proteomes" id="UP001500795"/>
    </source>
</evidence>
<dbReference type="RefSeq" id="WP_344955525.1">
    <property type="nucleotide sequence ID" value="NZ_BAABCX010000001.1"/>
</dbReference>
<keyword evidence="2 4" id="KW-0378">Hydrolase</keyword>
<dbReference type="Pfam" id="PF00795">
    <property type="entry name" value="CN_hydrolase"/>
    <property type="match status" value="1"/>
</dbReference>
<organism evidence="4 5">
    <name type="scientific">Zobellella aerophila</name>
    <dbReference type="NCBI Taxonomy" id="870480"/>
    <lineage>
        <taxon>Bacteria</taxon>
        <taxon>Pseudomonadati</taxon>
        <taxon>Pseudomonadota</taxon>
        <taxon>Gammaproteobacteria</taxon>
        <taxon>Aeromonadales</taxon>
        <taxon>Aeromonadaceae</taxon>
        <taxon>Zobellella</taxon>
    </lineage>
</organism>
<dbReference type="SUPFAM" id="SSF56317">
    <property type="entry name" value="Carbon-nitrogen hydrolase"/>
    <property type="match status" value="1"/>
</dbReference>
<protein>
    <submittedName>
        <fullName evidence="4">Carbon-nitrogen hydrolase family protein</fullName>
    </submittedName>
</protein>
<reference evidence="5" key="1">
    <citation type="journal article" date="2019" name="Int. J. Syst. Evol. Microbiol.">
        <title>The Global Catalogue of Microorganisms (GCM) 10K type strain sequencing project: providing services to taxonomists for standard genome sequencing and annotation.</title>
        <authorList>
            <consortium name="The Broad Institute Genomics Platform"/>
            <consortium name="The Broad Institute Genome Sequencing Center for Infectious Disease"/>
            <person name="Wu L."/>
            <person name="Ma J."/>
        </authorList>
    </citation>
    <scope>NUCLEOTIDE SEQUENCE [LARGE SCALE GENOMIC DNA]</scope>
    <source>
        <strain evidence="5">JCM 17110</strain>
    </source>
</reference>
<gene>
    <name evidence="4" type="ORF">GCM10022394_10830</name>
</gene>
<evidence type="ECO:0000313" key="4">
    <source>
        <dbReference type="EMBL" id="GAA3533262.1"/>
    </source>
</evidence>
<dbReference type="PANTHER" id="PTHR43674">
    <property type="entry name" value="NITRILASE C965.09-RELATED"/>
    <property type="match status" value="1"/>
</dbReference>
<evidence type="ECO:0000256" key="2">
    <source>
        <dbReference type="ARBA" id="ARBA00022801"/>
    </source>
</evidence>
<dbReference type="EMBL" id="BAABCX010000001">
    <property type="protein sequence ID" value="GAA3533262.1"/>
    <property type="molecule type" value="Genomic_DNA"/>
</dbReference>
<dbReference type="PROSITE" id="PS50263">
    <property type="entry name" value="CN_HYDROLASE"/>
    <property type="match status" value="1"/>
</dbReference>
<sequence>MSTTLAVSLAQIEVIPLDADANGAKLEAIARREAAAGARLIVFPELCNTGYIEPLAPGQPFTDPGLSHADYGHRLYQSATTLEGELIQRLIRVAVEYDCHLVTGLALRHPELTGALLNASVLIGPGGVCSIYAKAHLWHNEKLYFVPGQRFPVCQTPIGRIGMQVCYDIRFPEVTRSLALAGAELVTNVWASFRELDRPPTDPLLFHHRAFTRAQENGLYFLSCNRVGEHGGYRFMGRSLVAAPDGTIIGALDHEEEDCLRVEIKLDEIERYRMATGIFTDRRPALYQALNRPADGPTG</sequence>
<dbReference type="PANTHER" id="PTHR43674:SF16">
    <property type="entry name" value="CARBON-NITROGEN FAMILY, PUTATIVE (AFU_ORTHOLOGUE AFUA_5G02350)-RELATED"/>
    <property type="match status" value="1"/>
</dbReference>
<name>A0ABP6VDW3_9GAMM</name>
<keyword evidence="5" id="KW-1185">Reference proteome</keyword>
<dbReference type="InterPro" id="IPR036526">
    <property type="entry name" value="C-N_Hydrolase_sf"/>
</dbReference>
<proteinExistence type="inferred from homology"/>
<comment type="similarity">
    <text evidence="1">Belongs to the carbon-nitrogen hydrolase superfamily. NIT1/NIT2 family.</text>
</comment>